<dbReference type="Pfam" id="PF13017">
    <property type="entry name" value="Maelstrom"/>
    <property type="match status" value="1"/>
</dbReference>
<dbReference type="InterPro" id="IPR036910">
    <property type="entry name" value="HMG_box_dom_sf"/>
</dbReference>
<reference evidence="19" key="3">
    <citation type="submission" date="2025-08" db="UniProtKB">
        <authorList>
            <consortium name="RefSeq"/>
        </authorList>
    </citation>
    <scope>IDENTIFICATION</scope>
    <source>
        <tissue evidence="19">Whole organism</tissue>
    </source>
</reference>
<evidence type="ECO:0000256" key="4">
    <source>
        <dbReference type="ARBA" id="ARBA00022473"/>
    </source>
</evidence>
<dbReference type="Proteomes" id="UP000694904">
    <property type="component" value="Chromosome 4"/>
</dbReference>
<feature type="DNA-binding region" description="HMG box" evidence="15">
    <location>
        <begin position="2"/>
        <end position="69"/>
    </location>
</feature>
<comment type="subcellular location">
    <subcellularLocation>
        <location evidence="2">Cytoplasm</location>
    </subcellularLocation>
    <subcellularLocation>
        <location evidence="1">Nucleus</location>
    </subcellularLocation>
</comment>
<evidence type="ECO:0000313" key="18">
    <source>
        <dbReference type="Proteomes" id="UP000694904"/>
    </source>
</evidence>
<evidence type="ECO:0000256" key="1">
    <source>
        <dbReference type="ARBA" id="ARBA00004123"/>
    </source>
</evidence>
<evidence type="ECO:0000256" key="8">
    <source>
        <dbReference type="ARBA" id="ARBA00022943"/>
    </source>
</evidence>
<keyword evidence="12" id="KW-0804">Transcription</keyword>
<feature type="region of interest" description="Disordered" evidence="16">
    <location>
        <begin position="333"/>
        <end position="374"/>
    </location>
</feature>
<dbReference type="PANTHER" id="PTHR21358:SF4">
    <property type="entry name" value="PROTEIN MAELSTROM HOMOLOG"/>
    <property type="match status" value="1"/>
</dbReference>
<sequence>MAPKKFNGFMMFVNEWREKTAEGRAVSLPQAISKCGETWKNMNTQQRGPYNKMAKNAEVSARCQVERLNCHGQSLSALEREEMEAAERELNMKRTTERIVLAGKKRHDLENTKFIFAAFNYFTKSMTNDIYIPAEFSACQFSLKSGICSMYSSHIDPGQLIFGQGSETMHHTKHTHQLPLPPNAMGESDIGRLYANIVEYLRACNPDAKPNDPLVVFATPEFMPIVKGCFRYLESDSEEPLATIHIYDIQYLLYVLKLEVLDSVDIRNVTVNRTATDSLFINDYFCYHLGISCQYHEDIDRCQYCTQSIISRWCYVFSDFMCGDLAITPLPGKHMPPKQEPKFRVSNPGNESVNSSRISSNFSKTTNKSTGKVSNDTFTSGQSIVKHEIFDHSAFSADLNAAKDFPSLGGRKPKPNRNPMGKDLAPGDPRRAWNVPASKYRVKDFEDSFKMPPS</sequence>
<evidence type="ECO:0000256" key="9">
    <source>
        <dbReference type="ARBA" id="ARBA00023015"/>
    </source>
</evidence>
<feature type="domain" description="HMG box" evidence="17">
    <location>
        <begin position="2"/>
        <end position="69"/>
    </location>
</feature>
<dbReference type="Gene3D" id="1.10.30.10">
    <property type="entry name" value="High mobility group box domain"/>
    <property type="match status" value="1"/>
</dbReference>
<keyword evidence="4" id="KW-0217">Developmental protein</keyword>
<keyword evidence="5" id="KW-0963">Cytoplasm</keyword>
<protein>
    <submittedName>
        <fullName evidence="19">Protein maelstrom</fullName>
    </submittedName>
</protein>
<keyword evidence="14" id="KW-0469">Meiosis</keyword>
<dbReference type="InterPro" id="IPR009071">
    <property type="entry name" value="HMG_box_dom"/>
</dbReference>
<evidence type="ECO:0000256" key="7">
    <source>
        <dbReference type="ARBA" id="ARBA00022782"/>
    </source>
</evidence>
<dbReference type="PROSITE" id="PS50118">
    <property type="entry name" value="HMG_BOX_2"/>
    <property type="match status" value="1"/>
</dbReference>
<keyword evidence="13 15" id="KW-0539">Nucleus</keyword>
<evidence type="ECO:0000256" key="15">
    <source>
        <dbReference type="PROSITE-ProRule" id="PRU00267"/>
    </source>
</evidence>
<comment type="similarity">
    <text evidence="3">Belongs to the maelstrom family.</text>
</comment>
<reference evidence="18" key="2">
    <citation type="journal article" date="2016" name="G3 (Bethesda)">
        <title>Genome Evolution in Three Species of Cactophilic Drosophila.</title>
        <authorList>
            <person name="Sanchez-Flores A."/>
            <person name="Penazola F."/>
            <person name="Carpinteyro-Ponce J."/>
            <person name="Nazario-Yepiz N."/>
            <person name="Abreu-Goodger C."/>
            <person name="Machado C.A."/>
            <person name="Markow T.A."/>
        </authorList>
    </citation>
    <scope>NUCLEOTIDE SEQUENCE [LARGE SCALE GENOMIC DNA]</scope>
</reference>
<evidence type="ECO:0000256" key="14">
    <source>
        <dbReference type="ARBA" id="ARBA00023254"/>
    </source>
</evidence>
<evidence type="ECO:0000256" key="6">
    <source>
        <dbReference type="ARBA" id="ARBA00022491"/>
    </source>
</evidence>
<evidence type="ECO:0000256" key="13">
    <source>
        <dbReference type="ARBA" id="ARBA00023242"/>
    </source>
</evidence>
<dbReference type="InterPro" id="IPR039259">
    <property type="entry name" value="Protein_maelstrom"/>
</dbReference>
<evidence type="ECO:0000259" key="17">
    <source>
        <dbReference type="PROSITE" id="PS50118"/>
    </source>
</evidence>
<evidence type="ECO:0000256" key="5">
    <source>
        <dbReference type="ARBA" id="ARBA00022490"/>
    </source>
</evidence>
<dbReference type="InterPro" id="IPR024970">
    <property type="entry name" value="Maelstrom"/>
</dbReference>
<keyword evidence="6" id="KW-0678">Repressor</keyword>
<evidence type="ECO:0000256" key="16">
    <source>
        <dbReference type="SAM" id="MobiDB-lite"/>
    </source>
</evidence>
<evidence type="ECO:0000256" key="11">
    <source>
        <dbReference type="ARBA" id="ARBA00023158"/>
    </source>
</evidence>
<keyword evidence="11" id="KW-0943">RNA-mediated gene silencing</keyword>
<dbReference type="GeneID" id="108613810"/>
<evidence type="ECO:0000256" key="3">
    <source>
        <dbReference type="ARBA" id="ARBA00007057"/>
    </source>
</evidence>
<keyword evidence="8" id="KW-0896">Oogenesis</keyword>
<evidence type="ECO:0000256" key="10">
    <source>
        <dbReference type="ARBA" id="ARBA00023125"/>
    </source>
</evidence>
<keyword evidence="7" id="KW-0221">Differentiation</keyword>
<evidence type="ECO:0000313" key="19">
    <source>
        <dbReference type="RefSeq" id="XP_017863032.1"/>
    </source>
</evidence>
<keyword evidence="18" id="KW-1185">Reference proteome</keyword>
<dbReference type="PANTHER" id="PTHR21358">
    <property type="entry name" value="PROTEIN MAELSTROM HOMOLOG"/>
    <property type="match status" value="1"/>
</dbReference>
<dbReference type="SUPFAM" id="SSF47095">
    <property type="entry name" value="HMG-box"/>
    <property type="match status" value="1"/>
</dbReference>
<accession>A0ABM1P746</accession>
<dbReference type="RefSeq" id="XP_017863032.1">
    <property type="nucleotide sequence ID" value="XM_018007543.1"/>
</dbReference>
<evidence type="ECO:0000256" key="12">
    <source>
        <dbReference type="ARBA" id="ARBA00023163"/>
    </source>
</evidence>
<gene>
    <name evidence="19" type="primary">LOC108613810</name>
</gene>
<name>A0ABM1P746_DROAR</name>
<evidence type="ECO:0000256" key="2">
    <source>
        <dbReference type="ARBA" id="ARBA00004496"/>
    </source>
</evidence>
<proteinExistence type="inferred from homology"/>
<reference evidence="18" key="1">
    <citation type="journal article" date="1997" name="Nucleic Acids Res.">
        <title>tRNAscan-SE: a program for improved detection of transfer RNA genes in genomic sequence.</title>
        <authorList>
            <person name="Lowe T.M."/>
            <person name="Eddy S.R."/>
        </authorList>
    </citation>
    <scope>NUCLEOTIDE SEQUENCE [LARGE SCALE GENOMIC DNA]</scope>
</reference>
<keyword evidence="10 15" id="KW-0238">DNA-binding</keyword>
<feature type="compositionally biased region" description="Low complexity" evidence="16">
    <location>
        <begin position="350"/>
        <end position="370"/>
    </location>
</feature>
<feature type="region of interest" description="Disordered" evidence="16">
    <location>
        <begin position="405"/>
        <end position="435"/>
    </location>
</feature>
<keyword evidence="9" id="KW-0805">Transcription regulation</keyword>
<dbReference type="Pfam" id="PF09011">
    <property type="entry name" value="HMG_box_2"/>
    <property type="match status" value="1"/>
</dbReference>
<organism evidence="18 19">
    <name type="scientific">Drosophila arizonae</name>
    <name type="common">Fruit fly</name>
    <dbReference type="NCBI Taxonomy" id="7263"/>
    <lineage>
        <taxon>Eukaryota</taxon>
        <taxon>Metazoa</taxon>
        <taxon>Ecdysozoa</taxon>
        <taxon>Arthropoda</taxon>
        <taxon>Hexapoda</taxon>
        <taxon>Insecta</taxon>
        <taxon>Pterygota</taxon>
        <taxon>Neoptera</taxon>
        <taxon>Endopterygota</taxon>
        <taxon>Diptera</taxon>
        <taxon>Brachycera</taxon>
        <taxon>Muscomorpha</taxon>
        <taxon>Ephydroidea</taxon>
        <taxon>Drosophilidae</taxon>
        <taxon>Drosophila</taxon>
    </lineage>
</organism>